<dbReference type="InterPro" id="IPR000048">
    <property type="entry name" value="IQ_motif_EF-hand-BS"/>
</dbReference>
<evidence type="ECO:0000256" key="8">
    <source>
        <dbReference type="ARBA" id="ARBA00024341"/>
    </source>
</evidence>
<keyword evidence="10" id="KW-0378">Hydrolase</keyword>
<evidence type="ECO:0000256" key="4">
    <source>
        <dbReference type="ARBA" id="ARBA00022723"/>
    </source>
</evidence>
<evidence type="ECO:0000313" key="13">
    <source>
        <dbReference type="EMBL" id="KAK9999196.1"/>
    </source>
</evidence>
<evidence type="ECO:0000259" key="12">
    <source>
        <dbReference type="PROSITE" id="PS00125"/>
    </source>
</evidence>
<keyword evidence="3" id="KW-0963">Cytoplasm</keyword>
<dbReference type="Gene3D" id="3.60.21.10">
    <property type="match status" value="1"/>
</dbReference>
<evidence type="ECO:0000256" key="9">
    <source>
        <dbReference type="ARBA" id="ARBA00024378"/>
    </source>
</evidence>
<dbReference type="GO" id="GO:0005737">
    <property type="term" value="C:cytoplasm"/>
    <property type="evidence" value="ECO:0007669"/>
    <property type="project" value="UniProtKB-SubCell"/>
</dbReference>
<dbReference type="PRINTS" id="PR00114">
    <property type="entry name" value="STPHPHTASE"/>
</dbReference>
<dbReference type="SMART" id="SM00015">
    <property type="entry name" value="IQ"/>
    <property type="match status" value="2"/>
</dbReference>
<dbReference type="EC" id="3.1.3.16" evidence="10"/>
<comment type="caution">
    <text evidence="13">The sequence shown here is derived from an EMBL/GenBank/DDBJ whole genome shotgun (WGS) entry which is preliminary data.</text>
</comment>
<organism evidence="13 14">
    <name type="scientific">Lithocarpus litseifolius</name>
    <dbReference type="NCBI Taxonomy" id="425828"/>
    <lineage>
        <taxon>Eukaryota</taxon>
        <taxon>Viridiplantae</taxon>
        <taxon>Streptophyta</taxon>
        <taxon>Embryophyta</taxon>
        <taxon>Tracheophyta</taxon>
        <taxon>Spermatophyta</taxon>
        <taxon>Magnoliopsida</taxon>
        <taxon>eudicotyledons</taxon>
        <taxon>Gunneridae</taxon>
        <taxon>Pentapetalae</taxon>
        <taxon>rosids</taxon>
        <taxon>fabids</taxon>
        <taxon>Fagales</taxon>
        <taxon>Fagaceae</taxon>
        <taxon>Lithocarpus</taxon>
    </lineage>
</organism>
<evidence type="ECO:0000256" key="1">
    <source>
        <dbReference type="ARBA" id="ARBA00001936"/>
    </source>
</evidence>
<feature type="compositionally biased region" description="Basic and acidic residues" evidence="11">
    <location>
        <begin position="839"/>
        <end position="850"/>
    </location>
</feature>
<dbReference type="PANTHER" id="PTHR45668:SF9">
    <property type="entry name" value="SERINE_THREONINE-PROTEIN PHOSPHATASE 7"/>
    <property type="match status" value="1"/>
</dbReference>
<feature type="region of interest" description="Disordered" evidence="11">
    <location>
        <begin position="533"/>
        <end position="565"/>
    </location>
</feature>
<dbReference type="CDD" id="cd07418">
    <property type="entry name" value="MPP_PP7"/>
    <property type="match status" value="1"/>
</dbReference>
<accession>A0AAW2CLT8</accession>
<dbReference type="GO" id="GO:0046872">
    <property type="term" value="F:metal ion binding"/>
    <property type="evidence" value="ECO:0007669"/>
    <property type="project" value="UniProtKB-KW"/>
</dbReference>
<evidence type="ECO:0000256" key="5">
    <source>
        <dbReference type="ARBA" id="ARBA00022737"/>
    </source>
</evidence>
<evidence type="ECO:0000256" key="6">
    <source>
        <dbReference type="ARBA" id="ARBA00022860"/>
    </source>
</evidence>
<feature type="region of interest" description="Disordered" evidence="11">
    <location>
        <begin position="1"/>
        <end position="27"/>
    </location>
</feature>
<dbReference type="PROSITE" id="PS00125">
    <property type="entry name" value="SER_THR_PHOSPHATASE"/>
    <property type="match status" value="1"/>
</dbReference>
<dbReference type="GO" id="GO:0005516">
    <property type="term" value="F:calmodulin binding"/>
    <property type="evidence" value="ECO:0007669"/>
    <property type="project" value="UniProtKB-KW"/>
</dbReference>
<comment type="subunit">
    <text evidence="9">Binds to multiple calmodulin (CaM) in the presence of Ca(2+) and CaM-like proteins.</text>
</comment>
<evidence type="ECO:0000256" key="7">
    <source>
        <dbReference type="ARBA" id="ARBA00023211"/>
    </source>
</evidence>
<sequence>MSSYSDSPPPPPSIAPTPDTTVSPSIPTTTTTTLLAEENPSATLVQQAVPTLTWPDNSELDLGWIENLISTFDWSSKNIPPSEFPSILPVHVFDSLILTASKILHKEPNCLRIDPDDSSTVVVVGDVHGQLHDLIFLLNNAGFPSQNRFFVFNGDYVDRGAWGLETFLLLLAWKVFMPHRVFLLRGNHESKYCTSVYGFEKEVLTKYGDKGKHVYRKCLGCFEGLPLATIIAGCVYTAHGGLFRSIPSTPSKRSKGKKKNRRLCFNSEPKLLSLGSLEELSRARRSVLDPPWEGLNLIPGDVLWSDPSMTLGLSPNKERGIGLLWGPDCTEDFLKKFNLKLIIRSHEGPDAREKRSGFGGMDVGYTIDHVVESGKLITVFSAPDYPQFQATEERYKNKGAYIVLEPPNFDNPNFYSFEAITPRPQVNPYYDYVDVIDSDEELDLASMDRFAKAPHLSSVFCGAKVTCAMGVSGKWIRALVGLKKPEKSQSSEKNENRTASSKSRHRRKHSVEIDTDKLQYEFDHVAAPLVVDSNTQSNPDAAGSHSGSPQAQDAQVQGAAHNEQSVKEEWAATRIQTAFRGFLARRALRALKGLVRLQALVRGHAVRKQAAITLRCMQALVRVQARVRARRVRLALESQTAQQKLQQQLVNEAHVREIEEGWCDSVGSVEQIQAKLLKRQEAAAKRERAMAYALAHQWQAGSRLQTVPSGFEPDKSSWGWNWLERWMAVRPWENRFLDINLRDGVMVRENESAEDMNGTKSHGKSAGKKPIAPNLLPNLSSQKTGPSYSDGCGSSPSQSAGMQDASNTLLAKSKPKPHADDPVEESNSRPGIGLRSHSNPKERSTQPDKQAKKRLSLPNSGGGVGAQLSRHPNKTVAKGTPNLQKTVKDKSKINGRGDSNSTKSVPQAVDP</sequence>
<comment type="similarity">
    <text evidence="8">Belongs to the IQD family.</text>
</comment>
<keyword evidence="4" id="KW-0479">Metal-binding</keyword>
<comment type="catalytic activity">
    <reaction evidence="10">
        <text>O-phospho-L-threonyl-[protein] + H2O = L-threonyl-[protein] + phosphate</text>
        <dbReference type="Rhea" id="RHEA:47004"/>
        <dbReference type="Rhea" id="RHEA-COMP:11060"/>
        <dbReference type="Rhea" id="RHEA-COMP:11605"/>
        <dbReference type="ChEBI" id="CHEBI:15377"/>
        <dbReference type="ChEBI" id="CHEBI:30013"/>
        <dbReference type="ChEBI" id="CHEBI:43474"/>
        <dbReference type="ChEBI" id="CHEBI:61977"/>
        <dbReference type="EC" id="3.1.3.16"/>
    </reaction>
</comment>
<reference evidence="13 14" key="1">
    <citation type="submission" date="2024-01" db="EMBL/GenBank/DDBJ databases">
        <title>A telomere-to-telomere, gap-free genome of sweet tea (Lithocarpus litseifolius).</title>
        <authorList>
            <person name="Zhou J."/>
        </authorList>
    </citation>
    <scope>NUCLEOTIDE SEQUENCE [LARGE SCALE GENOMIC DNA]</scope>
    <source>
        <strain evidence="13">Zhou-2022a</strain>
        <tissue evidence="13">Leaf</tissue>
    </source>
</reference>
<name>A0AAW2CLT8_9ROSI</name>
<dbReference type="FunFam" id="1.20.5.190:FF:000062">
    <property type="entry name" value="IQ-domain 11"/>
    <property type="match status" value="1"/>
</dbReference>
<dbReference type="InterPro" id="IPR006186">
    <property type="entry name" value="Ser/Thr-sp_prot-phosphatase"/>
</dbReference>
<dbReference type="FunFam" id="3.60.21.10:FF:000064">
    <property type="entry name" value="Serine/threonine-protein phosphatase"/>
    <property type="match status" value="1"/>
</dbReference>
<dbReference type="GO" id="GO:0004722">
    <property type="term" value="F:protein serine/threonine phosphatase activity"/>
    <property type="evidence" value="ECO:0007669"/>
    <property type="project" value="UniProtKB-EC"/>
</dbReference>
<comment type="subcellular location">
    <subcellularLocation>
        <location evidence="2">Cytoplasm</location>
    </subcellularLocation>
</comment>
<evidence type="ECO:0000256" key="2">
    <source>
        <dbReference type="ARBA" id="ARBA00004496"/>
    </source>
</evidence>
<feature type="compositionally biased region" description="Polar residues" evidence="11">
    <location>
        <begin position="533"/>
        <end position="555"/>
    </location>
</feature>
<feature type="domain" description="Serine/threonine specific protein phosphatases" evidence="12">
    <location>
        <begin position="184"/>
        <end position="189"/>
    </location>
</feature>
<keyword evidence="5" id="KW-0677">Repeat</keyword>
<dbReference type="Pfam" id="PF00612">
    <property type="entry name" value="IQ"/>
    <property type="match status" value="1"/>
</dbReference>
<proteinExistence type="inferred from homology"/>
<dbReference type="AlphaFoldDB" id="A0AAW2CLT8"/>
<dbReference type="Proteomes" id="UP001459277">
    <property type="component" value="Unassembled WGS sequence"/>
</dbReference>
<dbReference type="Pfam" id="PF00149">
    <property type="entry name" value="Metallophos"/>
    <property type="match status" value="1"/>
</dbReference>
<evidence type="ECO:0000313" key="14">
    <source>
        <dbReference type="Proteomes" id="UP001459277"/>
    </source>
</evidence>
<comment type="cofactor">
    <cofactor evidence="1">
        <name>Mn(2+)</name>
        <dbReference type="ChEBI" id="CHEBI:29035"/>
    </cofactor>
</comment>
<dbReference type="Gene3D" id="1.20.5.190">
    <property type="match status" value="1"/>
</dbReference>
<keyword evidence="14" id="KW-1185">Reference proteome</keyword>
<keyword evidence="7" id="KW-0464">Manganese</keyword>
<keyword evidence="6" id="KW-0112">Calmodulin-binding</keyword>
<evidence type="ECO:0000256" key="10">
    <source>
        <dbReference type="RuleBase" id="RU004273"/>
    </source>
</evidence>
<dbReference type="EMBL" id="JAZDWU010000006">
    <property type="protein sequence ID" value="KAK9999196.1"/>
    <property type="molecule type" value="Genomic_DNA"/>
</dbReference>
<dbReference type="CDD" id="cd23767">
    <property type="entry name" value="IQCD"/>
    <property type="match status" value="1"/>
</dbReference>
<dbReference type="InterPro" id="IPR029052">
    <property type="entry name" value="Metallo-depent_PP-like"/>
</dbReference>
<dbReference type="InterPro" id="IPR051134">
    <property type="entry name" value="PPP_phosphatase"/>
</dbReference>
<evidence type="ECO:0000256" key="3">
    <source>
        <dbReference type="ARBA" id="ARBA00022490"/>
    </source>
</evidence>
<gene>
    <name evidence="13" type="ORF">SO802_018799</name>
</gene>
<feature type="region of interest" description="Disordered" evidence="11">
    <location>
        <begin position="484"/>
        <end position="513"/>
    </location>
</feature>
<evidence type="ECO:0000256" key="11">
    <source>
        <dbReference type="SAM" id="MobiDB-lite"/>
    </source>
</evidence>
<feature type="region of interest" description="Disordered" evidence="11">
    <location>
        <begin position="752"/>
        <end position="911"/>
    </location>
</feature>
<dbReference type="PROSITE" id="PS50096">
    <property type="entry name" value="IQ"/>
    <property type="match status" value="2"/>
</dbReference>
<dbReference type="SMART" id="SM00156">
    <property type="entry name" value="PP2Ac"/>
    <property type="match status" value="1"/>
</dbReference>
<feature type="compositionally biased region" description="Basic and acidic residues" evidence="11">
    <location>
        <begin position="484"/>
        <end position="496"/>
    </location>
</feature>
<dbReference type="SUPFAM" id="SSF56300">
    <property type="entry name" value="Metallo-dependent phosphatases"/>
    <property type="match status" value="1"/>
</dbReference>
<protein>
    <recommendedName>
        <fullName evidence="10">Serine/threonine-protein phosphatase</fullName>
        <ecNumber evidence="10">3.1.3.16</ecNumber>
    </recommendedName>
</protein>
<dbReference type="InterPro" id="IPR004843">
    <property type="entry name" value="Calcineurin-like_PHP"/>
</dbReference>
<dbReference type="PANTHER" id="PTHR45668">
    <property type="entry name" value="SERINE/THREONINE-PROTEIN PHOSPHATASE 5-RELATED"/>
    <property type="match status" value="1"/>
</dbReference>
<dbReference type="InterPro" id="IPR041754">
    <property type="entry name" value="MPP_PP7"/>
</dbReference>
<feature type="compositionally biased region" description="Polar residues" evidence="11">
    <location>
        <begin position="777"/>
        <end position="810"/>
    </location>
</feature>
<comment type="similarity">
    <text evidence="10">Belongs to the PPP phosphatase family.</text>
</comment>
<feature type="compositionally biased region" description="Low complexity" evidence="11">
    <location>
        <begin position="16"/>
        <end position="27"/>
    </location>
</feature>